<evidence type="ECO:0000256" key="7">
    <source>
        <dbReference type="ARBA" id="ARBA00022824"/>
    </source>
</evidence>
<reference evidence="14 15" key="1">
    <citation type="journal article" date="2007" name="Nature">
        <title>The medaka draft genome and insights into vertebrate genome evolution.</title>
        <authorList>
            <person name="Kasahara M."/>
            <person name="Naruse K."/>
            <person name="Sasaki S."/>
            <person name="Nakatani Y."/>
            <person name="Qu W."/>
            <person name="Ahsan B."/>
            <person name="Yamada T."/>
            <person name="Nagayasu Y."/>
            <person name="Doi K."/>
            <person name="Kasai Y."/>
            <person name="Jindo T."/>
            <person name="Kobayashi D."/>
            <person name="Shimada A."/>
            <person name="Toyoda A."/>
            <person name="Kuroki Y."/>
            <person name="Fujiyama A."/>
            <person name="Sasaki T."/>
            <person name="Shimizu A."/>
            <person name="Asakawa S."/>
            <person name="Shimizu N."/>
            <person name="Hashimoto S."/>
            <person name="Yang J."/>
            <person name="Lee Y."/>
            <person name="Matsushima K."/>
            <person name="Sugano S."/>
            <person name="Sakaizumi M."/>
            <person name="Narita T."/>
            <person name="Ohishi K."/>
            <person name="Haga S."/>
            <person name="Ohta F."/>
            <person name="Nomoto H."/>
            <person name="Nogata K."/>
            <person name="Morishita T."/>
            <person name="Endo T."/>
            <person name="Shin-I T."/>
            <person name="Takeda H."/>
            <person name="Morishita S."/>
            <person name="Kohara Y."/>
        </authorList>
    </citation>
    <scope>NUCLEOTIDE SEQUENCE [LARGE SCALE GENOMIC DNA]</scope>
    <source>
        <strain evidence="14 15">Hd-rR</strain>
    </source>
</reference>
<name>A0A3B3IFN4_ORYLA</name>
<dbReference type="GO" id="GO:0006888">
    <property type="term" value="P:endoplasmic reticulum to Golgi vesicle-mediated transport"/>
    <property type="evidence" value="ECO:0000318"/>
    <property type="project" value="GO_Central"/>
</dbReference>
<dbReference type="Proteomes" id="UP000001038">
    <property type="component" value="Chromosome 3"/>
</dbReference>
<gene>
    <name evidence="14" type="primary">tmed3</name>
</gene>
<feature type="signal peptide" evidence="12">
    <location>
        <begin position="1"/>
        <end position="18"/>
    </location>
</feature>
<evidence type="ECO:0000256" key="9">
    <source>
        <dbReference type="ARBA" id="ARBA00023136"/>
    </source>
</evidence>
<evidence type="ECO:0000256" key="12">
    <source>
        <dbReference type="SAM" id="SignalP"/>
    </source>
</evidence>
<evidence type="ECO:0000256" key="1">
    <source>
        <dbReference type="ARBA" id="ARBA00004115"/>
    </source>
</evidence>
<evidence type="ECO:0000256" key="4">
    <source>
        <dbReference type="ARBA" id="ARBA00007104"/>
    </source>
</evidence>
<evidence type="ECO:0000256" key="6">
    <source>
        <dbReference type="ARBA" id="ARBA00022729"/>
    </source>
</evidence>
<dbReference type="GO" id="GO:0005793">
    <property type="term" value="C:endoplasmic reticulum-Golgi intermediate compartment"/>
    <property type="evidence" value="ECO:0000318"/>
    <property type="project" value="GO_Central"/>
</dbReference>
<keyword evidence="5 10" id="KW-0812">Transmembrane</keyword>
<dbReference type="Bgee" id="ENSORLG00000025884">
    <property type="expression patterns" value="Expressed in liver and 13 other cell types or tissues"/>
</dbReference>
<feature type="domain" description="GOLD" evidence="13">
    <location>
        <begin position="30"/>
        <end position="112"/>
    </location>
</feature>
<dbReference type="GO" id="GO:0033116">
    <property type="term" value="C:endoplasmic reticulum-Golgi intermediate compartment membrane"/>
    <property type="evidence" value="ECO:0007669"/>
    <property type="project" value="UniProtKB-SubCell"/>
</dbReference>
<dbReference type="Pfam" id="PF01105">
    <property type="entry name" value="EMP24_GP25L"/>
    <property type="match status" value="1"/>
</dbReference>
<keyword evidence="6 12" id="KW-0732">Signal</keyword>
<dbReference type="GeneTree" id="ENSGT00940000159833"/>
<dbReference type="OrthoDB" id="62956at2759"/>
<dbReference type="GO" id="GO:0030134">
    <property type="term" value="C:COPII-coated ER to Golgi transport vesicle"/>
    <property type="evidence" value="ECO:0000318"/>
    <property type="project" value="GO_Central"/>
</dbReference>
<evidence type="ECO:0000256" key="8">
    <source>
        <dbReference type="ARBA" id="ARBA00022989"/>
    </source>
</evidence>
<dbReference type="Gene3D" id="2.60.120.680">
    <property type="entry name" value="GOLD domain"/>
    <property type="match status" value="1"/>
</dbReference>
<evidence type="ECO:0000256" key="5">
    <source>
        <dbReference type="ARBA" id="ARBA00022692"/>
    </source>
</evidence>
<evidence type="ECO:0000256" key="10">
    <source>
        <dbReference type="RuleBase" id="RU003827"/>
    </source>
</evidence>
<feature type="chain" id="PRO_5017308113" evidence="12">
    <location>
        <begin position="19"/>
        <end position="207"/>
    </location>
</feature>
<dbReference type="InterPro" id="IPR015720">
    <property type="entry name" value="Emp24-like"/>
</dbReference>
<reference evidence="14" key="3">
    <citation type="submission" date="2025-09" db="UniProtKB">
        <authorList>
            <consortium name="Ensembl"/>
        </authorList>
    </citation>
    <scope>IDENTIFICATION</scope>
    <source>
        <strain evidence="14">Hd-rR</strain>
    </source>
</reference>
<evidence type="ECO:0000313" key="14">
    <source>
        <dbReference type="Ensembl" id="ENSORLP00000042532.1"/>
    </source>
</evidence>
<dbReference type="SUPFAM" id="SSF101576">
    <property type="entry name" value="Supernatant protein factor (SPF), C-terminal domain"/>
    <property type="match status" value="1"/>
</dbReference>
<comment type="similarity">
    <text evidence="4 10">Belongs to the EMP24/GP25L family.</text>
</comment>
<proteinExistence type="inferred from homology"/>
<keyword evidence="15" id="KW-1185">Reference proteome</keyword>
<sequence length="207" mass="23821">MLRRGLTYLLLHVCAVTATELTFELPDNEKQCFYEELEKDVKFDIDFQVISGGNYDVDSFVTDPQNNVLYNERKKQYDSFSHTTTMKGVYKVCFSNEFSTFTHKTVYLDFRYGDEEPLLQSMTGSTALTQLESSCVAIHEILKVVADSQTWYRLREAQDRTKAEHLLQRVTYWSFGEAVFLFVIGIGQVMLLKSFFSEKKGSVAATT</sequence>
<dbReference type="Ensembl" id="ENSORLT00000041576.1">
    <property type="protein sequence ID" value="ENSORLP00000042532.1"/>
    <property type="gene ID" value="ENSORLG00000025884.1"/>
</dbReference>
<feature type="transmembrane region" description="Helical" evidence="11">
    <location>
        <begin position="170"/>
        <end position="192"/>
    </location>
</feature>
<evidence type="ECO:0000256" key="2">
    <source>
        <dbReference type="ARBA" id="ARBA00004151"/>
    </source>
</evidence>
<reference evidence="14" key="2">
    <citation type="submission" date="2025-08" db="UniProtKB">
        <authorList>
            <consortium name="Ensembl"/>
        </authorList>
    </citation>
    <scope>IDENTIFICATION</scope>
    <source>
        <strain evidence="14">Hd-rR</strain>
    </source>
</reference>
<comment type="subcellular location">
    <subcellularLocation>
        <location evidence="1">Endoplasmic reticulum membrane</location>
        <topology evidence="1">Single-pass type I membrane protein</topology>
    </subcellularLocation>
    <subcellularLocation>
        <location evidence="2">Endoplasmic reticulum-Golgi intermediate compartment membrane</location>
        <topology evidence="2">Single-pass type I membrane protein</topology>
    </subcellularLocation>
    <subcellularLocation>
        <location evidence="3">Golgi apparatus</location>
        <location evidence="3">cis-Golgi network membrane</location>
        <topology evidence="3">Single-pass type I membrane protein</topology>
    </subcellularLocation>
    <subcellularLocation>
        <location evidence="10">Membrane</location>
        <topology evidence="10">Single-pass type I membrane protein</topology>
    </subcellularLocation>
</comment>
<dbReference type="InterPro" id="IPR009038">
    <property type="entry name" value="GOLD_dom"/>
</dbReference>
<evidence type="ECO:0000256" key="11">
    <source>
        <dbReference type="SAM" id="Phobius"/>
    </source>
</evidence>
<accession>A0A3B3IFN4</accession>
<keyword evidence="7" id="KW-0256">Endoplasmic reticulum</keyword>
<dbReference type="AlphaFoldDB" id="A0A3B3IFN4"/>
<dbReference type="PROSITE" id="PS50866">
    <property type="entry name" value="GOLD"/>
    <property type="match status" value="1"/>
</dbReference>
<dbReference type="STRING" id="8090.ENSORLP00000042532"/>
<dbReference type="GO" id="GO:0007030">
    <property type="term" value="P:Golgi organization"/>
    <property type="evidence" value="ECO:0000318"/>
    <property type="project" value="GO_Central"/>
</dbReference>
<evidence type="ECO:0000256" key="3">
    <source>
        <dbReference type="ARBA" id="ARBA00004619"/>
    </source>
</evidence>
<dbReference type="FunCoup" id="A0A3B3IFN4">
    <property type="interactions" value="28"/>
</dbReference>
<dbReference type="GO" id="GO:0005789">
    <property type="term" value="C:endoplasmic reticulum membrane"/>
    <property type="evidence" value="ECO:0007669"/>
    <property type="project" value="UniProtKB-SubCell"/>
</dbReference>
<evidence type="ECO:0000259" key="13">
    <source>
        <dbReference type="PROSITE" id="PS50866"/>
    </source>
</evidence>
<protein>
    <submittedName>
        <fullName evidence="14">Transmembrane p24 trafficking protein 3</fullName>
    </submittedName>
</protein>
<organism evidence="14 15">
    <name type="scientific">Oryzias latipes</name>
    <name type="common">Japanese rice fish</name>
    <name type="synonym">Japanese killifish</name>
    <dbReference type="NCBI Taxonomy" id="8090"/>
    <lineage>
        <taxon>Eukaryota</taxon>
        <taxon>Metazoa</taxon>
        <taxon>Chordata</taxon>
        <taxon>Craniata</taxon>
        <taxon>Vertebrata</taxon>
        <taxon>Euteleostomi</taxon>
        <taxon>Actinopterygii</taxon>
        <taxon>Neopterygii</taxon>
        <taxon>Teleostei</taxon>
        <taxon>Neoteleostei</taxon>
        <taxon>Acanthomorphata</taxon>
        <taxon>Ovalentaria</taxon>
        <taxon>Atherinomorphae</taxon>
        <taxon>Beloniformes</taxon>
        <taxon>Adrianichthyidae</taxon>
        <taxon>Oryziinae</taxon>
        <taxon>Oryzias</taxon>
    </lineage>
</organism>
<dbReference type="SMART" id="SM01190">
    <property type="entry name" value="EMP24_GP25L"/>
    <property type="match status" value="1"/>
</dbReference>
<dbReference type="PANTHER" id="PTHR22811">
    <property type="entry name" value="TRANSMEMBRANE EMP24 DOMAIN-CONTAINING PROTEIN"/>
    <property type="match status" value="1"/>
</dbReference>
<evidence type="ECO:0000313" key="15">
    <source>
        <dbReference type="Proteomes" id="UP000001038"/>
    </source>
</evidence>
<dbReference type="GO" id="GO:0005783">
    <property type="term" value="C:endoplasmic reticulum"/>
    <property type="evidence" value="ECO:0000318"/>
    <property type="project" value="GO_Central"/>
</dbReference>
<dbReference type="GO" id="GO:0030126">
    <property type="term" value="C:COPI vesicle coat"/>
    <property type="evidence" value="ECO:0000318"/>
    <property type="project" value="GO_Central"/>
</dbReference>
<dbReference type="GO" id="GO:0005794">
    <property type="term" value="C:Golgi apparatus"/>
    <property type="evidence" value="ECO:0000318"/>
    <property type="project" value="GO_Central"/>
</dbReference>
<keyword evidence="9 11" id="KW-0472">Membrane</keyword>
<keyword evidence="8 11" id="KW-1133">Transmembrane helix</keyword>
<dbReference type="InterPro" id="IPR036598">
    <property type="entry name" value="GOLD_dom_sf"/>
</dbReference>
<dbReference type="InParanoid" id="A0A3B3IFN4"/>
<dbReference type="GO" id="GO:0006886">
    <property type="term" value="P:intracellular protein transport"/>
    <property type="evidence" value="ECO:0000318"/>
    <property type="project" value="GO_Central"/>
</dbReference>